<dbReference type="EC" id="2.7.11.1" evidence="4"/>
<proteinExistence type="predicted"/>
<feature type="region of interest" description="Disordered" evidence="1">
    <location>
        <begin position="182"/>
        <end position="206"/>
    </location>
</feature>
<evidence type="ECO:0000259" key="3">
    <source>
        <dbReference type="PROSITE" id="PS51178"/>
    </source>
</evidence>
<dbReference type="Gene3D" id="3.30.10.20">
    <property type="match status" value="1"/>
</dbReference>
<name>A0A5J4Q9T3_9ZZZZ</name>
<keyword evidence="2" id="KW-1133">Transmembrane helix</keyword>
<comment type="caution">
    <text evidence="4">The sequence shown here is derived from an EMBL/GenBank/DDBJ whole genome shotgun (WGS) entry which is preliminary data.</text>
</comment>
<dbReference type="CDD" id="cd06577">
    <property type="entry name" value="PASTA_pknB"/>
    <property type="match status" value="1"/>
</dbReference>
<sequence>MKQFMKKKTTFIILGNLLAMCLVAFLLIAGIMLWLDKYTRQGEVVVVPEIKGFSIADAEKYLYLKNLQCIISDSNYVKDKPVGSVLDYTPSAGQKVKKGRVVYLTINRYSVPEYPVPDVTDNTSVRQAEARLLAAGFRLAMHEMINGERDWVYGVKYKGKKLTVGDKVPMEATLTLIVGNGTSRQDSSIEEGDVEEGEGYEYIPDE</sequence>
<evidence type="ECO:0000313" key="4">
    <source>
        <dbReference type="EMBL" id="KAA6317323.1"/>
    </source>
</evidence>
<dbReference type="PROSITE" id="PS51178">
    <property type="entry name" value="PASTA"/>
    <property type="match status" value="1"/>
</dbReference>
<feature type="domain" description="PASTA" evidence="3">
    <location>
        <begin position="41"/>
        <end position="108"/>
    </location>
</feature>
<keyword evidence="4" id="KW-0808">Transferase</keyword>
<dbReference type="Pfam" id="PF03793">
    <property type="entry name" value="PASTA"/>
    <property type="match status" value="1"/>
</dbReference>
<organism evidence="4">
    <name type="scientific">termite gut metagenome</name>
    <dbReference type="NCBI Taxonomy" id="433724"/>
    <lineage>
        <taxon>unclassified sequences</taxon>
        <taxon>metagenomes</taxon>
        <taxon>organismal metagenomes</taxon>
    </lineage>
</organism>
<keyword evidence="2" id="KW-0472">Membrane</keyword>
<evidence type="ECO:0000256" key="2">
    <source>
        <dbReference type="SAM" id="Phobius"/>
    </source>
</evidence>
<evidence type="ECO:0000256" key="1">
    <source>
        <dbReference type="SAM" id="MobiDB-lite"/>
    </source>
</evidence>
<protein>
    <submittedName>
        <fullName evidence="4">Serine/threonine-protein kinase PK-1</fullName>
        <ecNumber evidence="4">2.7.11.1</ecNumber>
    </submittedName>
</protein>
<reference evidence="4" key="1">
    <citation type="submission" date="2019-03" db="EMBL/GenBank/DDBJ databases">
        <title>Single cell metagenomics reveals metabolic interactions within the superorganism composed of flagellate Streblomastix strix and complex community of Bacteroidetes bacteria on its surface.</title>
        <authorList>
            <person name="Treitli S.C."/>
            <person name="Kolisko M."/>
            <person name="Husnik F."/>
            <person name="Keeling P."/>
            <person name="Hampl V."/>
        </authorList>
    </citation>
    <scope>NUCLEOTIDE SEQUENCE</scope>
    <source>
        <strain evidence="4">STM</strain>
    </source>
</reference>
<dbReference type="EMBL" id="SNRY01004559">
    <property type="protein sequence ID" value="KAA6317323.1"/>
    <property type="molecule type" value="Genomic_DNA"/>
</dbReference>
<feature type="compositionally biased region" description="Acidic residues" evidence="1">
    <location>
        <begin position="188"/>
        <end position="206"/>
    </location>
</feature>
<dbReference type="SMART" id="SM00740">
    <property type="entry name" value="PASTA"/>
    <property type="match status" value="1"/>
</dbReference>
<dbReference type="InterPro" id="IPR005543">
    <property type="entry name" value="PASTA_dom"/>
</dbReference>
<keyword evidence="2" id="KW-0812">Transmembrane</keyword>
<dbReference type="GO" id="GO:0004674">
    <property type="term" value="F:protein serine/threonine kinase activity"/>
    <property type="evidence" value="ECO:0007669"/>
    <property type="project" value="UniProtKB-EC"/>
</dbReference>
<gene>
    <name evidence="4" type="ORF">EZS27_032502</name>
</gene>
<dbReference type="SUPFAM" id="SSF54184">
    <property type="entry name" value="Penicillin-binding protein 2x (pbp-2x), c-terminal domain"/>
    <property type="match status" value="1"/>
</dbReference>
<accession>A0A5J4Q9T3</accession>
<dbReference type="AlphaFoldDB" id="A0A5J4Q9T3"/>
<feature type="transmembrane region" description="Helical" evidence="2">
    <location>
        <begin position="12"/>
        <end position="35"/>
    </location>
</feature>
<keyword evidence="4" id="KW-0418">Kinase</keyword>